<dbReference type="PANTHER" id="PTHR43767">
    <property type="entry name" value="LONG-CHAIN-FATTY-ACID--COA LIGASE"/>
    <property type="match status" value="1"/>
</dbReference>
<dbReference type="InterPro" id="IPR000873">
    <property type="entry name" value="AMP-dep_synth/lig_dom"/>
</dbReference>
<dbReference type="Gene3D" id="3.30.300.30">
    <property type="match status" value="1"/>
</dbReference>
<feature type="region of interest" description="Disordered" evidence="1">
    <location>
        <begin position="510"/>
        <end position="529"/>
    </location>
</feature>
<dbReference type="InterPro" id="IPR045851">
    <property type="entry name" value="AMP-bd_C_sf"/>
</dbReference>
<dbReference type="InterPro" id="IPR020845">
    <property type="entry name" value="AMP-binding_CS"/>
</dbReference>
<name>A0A8H9IXF3_9PSEU</name>
<keyword evidence="5" id="KW-1185">Reference proteome</keyword>
<gene>
    <name evidence="4" type="ORF">GCM10017566_45480</name>
</gene>
<feature type="domain" description="AMP-binding enzyme C-terminal" evidence="3">
    <location>
        <begin position="425"/>
        <end position="498"/>
    </location>
</feature>
<dbReference type="InterPro" id="IPR050237">
    <property type="entry name" value="ATP-dep_AMP-bd_enzyme"/>
</dbReference>
<sequence>MRTPVNGRPSYVRLLLGRFAELGEAEAFRGPAGSMTFEQARALVVRLASALHAHGVGRGDGVAVLAGNRPETTLLQFALHLLGARAVWLSTGVAAAEQAAFLRLAGVSAFVYDTERFAARGASLCAHLPRAHVLTLGESTHPDLLEAAARAPELPSDAVGEAGDVRTVFYTGGTTGRPKLVLHGHGFYETVRRMAAMSRGNAHRHLACLPVGHASGQLGILLALLRGGTVVTMPEFTADSVLAAIERNRINSTFLMPPLLYELLDHPASAHTDLSTLRCVTYGGSCTATARLEQALNLLGPVLQQIYGSVETGMVAALGPAGHDPAIPGRLSSCGRPLPFVNVRICDDGGHEQPAGKPGEIRVRGPMVMWGYWNAAGVEPASPDGWFRTGDVGFLDHDGFLHVVDRIKDVVITGRHATTVYSRLVEDVLLAHPRVRQAAVVGYPDDRLGEVIRAFVVAAEDPDLARRLRLLVRERLGALYEPAFVDFVDRLPLTALGKVDKRACRRSPVTDPRARRWPGAMAARSARPE</sequence>
<organism evidence="4 5">
    <name type="scientific">Amycolatopsis bartoniae</name>
    <dbReference type="NCBI Taxonomy" id="941986"/>
    <lineage>
        <taxon>Bacteria</taxon>
        <taxon>Bacillati</taxon>
        <taxon>Actinomycetota</taxon>
        <taxon>Actinomycetes</taxon>
        <taxon>Pseudonocardiales</taxon>
        <taxon>Pseudonocardiaceae</taxon>
        <taxon>Amycolatopsis</taxon>
    </lineage>
</organism>
<reference evidence="4" key="2">
    <citation type="submission" date="2020-09" db="EMBL/GenBank/DDBJ databases">
        <authorList>
            <person name="Sun Q."/>
            <person name="Zhou Y."/>
        </authorList>
    </citation>
    <scope>NUCLEOTIDE SEQUENCE</scope>
    <source>
        <strain evidence="4">CGMCC 4.7679</strain>
    </source>
</reference>
<evidence type="ECO:0000256" key="1">
    <source>
        <dbReference type="SAM" id="MobiDB-lite"/>
    </source>
</evidence>
<feature type="domain" description="AMP-dependent synthetase/ligase" evidence="2">
    <location>
        <begin position="23"/>
        <end position="373"/>
    </location>
</feature>
<dbReference type="PROSITE" id="PS00455">
    <property type="entry name" value="AMP_BINDING"/>
    <property type="match status" value="1"/>
</dbReference>
<protein>
    <submittedName>
        <fullName evidence="4">Fatty acid CoA ligase</fullName>
    </submittedName>
</protein>
<dbReference type="Proteomes" id="UP000658656">
    <property type="component" value="Unassembled WGS sequence"/>
</dbReference>
<dbReference type="RefSeq" id="WP_145932821.1">
    <property type="nucleotide sequence ID" value="NZ_BNAV01000006.1"/>
</dbReference>
<proteinExistence type="predicted"/>
<dbReference type="AlphaFoldDB" id="A0A8H9IXF3"/>
<dbReference type="GO" id="GO:0016877">
    <property type="term" value="F:ligase activity, forming carbon-sulfur bonds"/>
    <property type="evidence" value="ECO:0007669"/>
    <property type="project" value="UniProtKB-ARBA"/>
</dbReference>
<dbReference type="OrthoDB" id="9803968at2"/>
<dbReference type="InterPro" id="IPR025110">
    <property type="entry name" value="AMP-bd_C"/>
</dbReference>
<dbReference type="InterPro" id="IPR042099">
    <property type="entry name" value="ANL_N_sf"/>
</dbReference>
<evidence type="ECO:0000259" key="3">
    <source>
        <dbReference type="Pfam" id="PF13193"/>
    </source>
</evidence>
<dbReference type="Gene3D" id="3.40.50.12780">
    <property type="entry name" value="N-terminal domain of ligase-like"/>
    <property type="match status" value="1"/>
</dbReference>
<comment type="caution">
    <text evidence="4">The sequence shown here is derived from an EMBL/GenBank/DDBJ whole genome shotgun (WGS) entry which is preliminary data.</text>
</comment>
<dbReference type="Pfam" id="PF00501">
    <property type="entry name" value="AMP-binding"/>
    <property type="match status" value="1"/>
</dbReference>
<evidence type="ECO:0000313" key="5">
    <source>
        <dbReference type="Proteomes" id="UP000658656"/>
    </source>
</evidence>
<reference evidence="4" key="1">
    <citation type="journal article" date="2014" name="Int. J. Syst. Evol. Microbiol.">
        <title>Complete genome sequence of Corynebacterium casei LMG S-19264T (=DSM 44701T), isolated from a smear-ripened cheese.</title>
        <authorList>
            <consortium name="US DOE Joint Genome Institute (JGI-PGF)"/>
            <person name="Walter F."/>
            <person name="Albersmeier A."/>
            <person name="Kalinowski J."/>
            <person name="Ruckert C."/>
        </authorList>
    </citation>
    <scope>NUCLEOTIDE SEQUENCE</scope>
    <source>
        <strain evidence="4">CGMCC 4.7679</strain>
    </source>
</reference>
<accession>A0A8H9IXF3</accession>
<evidence type="ECO:0000259" key="2">
    <source>
        <dbReference type="Pfam" id="PF00501"/>
    </source>
</evidence>
<dbReference type="EMBL" id="BNAV01000006">
    <property type="protein sequence ID" value="GHF66579.1"/>
    <property type="molecule type" value="Genomic_DNA"/>
</dbReference>
<dbReference type="PANTHER" id="PTHR43767:SF7">
    <property type="entry name" value="MEDIUM_LONG-CHAIN-FATTY-ACID--COA LIGASE FADD8"/>
    <property type="match status" value="1"/>
</dbReference>
<evidence type="ECO:0000313" key="4">
    <source>
        <dbReference type="EMBL" id="GHF66579.1"/>
    </source>
</evidence>
<dbReference type="SUPFAM" id="SSF56801">
    <property type="entry name" value="Acetyl-CoA synthetase-like"/>
    <property type="match status" value="1"/>
</dbReference>
<keyword evidence="4" id="KW-0436">Ligase</keyword>
<dbReference type="Pfam" id="PF13193">
    <property type="entry name" value="AMP-binding_C"/>
    <property type="match status" value="1"/>
</dbReference>